<dbReference type="RefSeq" id="XP_007272177.1">
    <property type="nucleotide sequence ID" value="XM_007272115.1"/>
</dbReference>
<reference evidence="2" key="1">
    <citation type="journal article" date="2012" name="Science">
        <title>The Paleozoic origin of enzymatic lignin decomposition reconstructed from 31 fungal genomes.</title>
        <authorList>
            <person name="Floudas D."/>
            <person name="Binder M."/>
            <person name="Riley R."/>
            <person name="Barry K."/>
            <person name="Blanchette R.A."/>
            <person name="Henrissat B."/>
            <person name="Martinez A.T."/>
            <person name="Otillar R."/>
            <person name="Spatafora J.W."/>
            <person name="Yadav J.S."/>
            <person name="Aerts A."/>
            <person name="Benoit I."/>
            <person name="Boyd A."/>
            <person name="Carlson A."/>
            <person name="Copeland A."/>
            <person name="Coutinho P.M."/>
            <person name="de Vries R.P."/>
            <person name="Ferreira P."/>
            <person name="Findley K."/>
            <person name="Foster B."/>
            <person name="Gaskell J."/>
            <person name="Glotzer D."/>
            <person name="Gorecki P."/>
            <person name="Heitman J."/>
            <person name="Hesse C."/>
            <person name="Hori C."/>
            <person name="Igarashi K."/>
            <person name="Jurgens J.A."/>
            <person name="Kallen N."/>
            <person name="Kersten P."/>
            <person name="Kohler A."/>
            <person name="Kuees U."/>
            <person name="Kumar T.K.A."/>
            <person name="Kuo A."/>
            <person name="LaButti K."/>
            <person name="Larrondo L.F."/>
            <person name="Lindquist E."/>
            <person name="Ling A."/>
            <person name="Lombard V."/>
            <person name="Lucas S."/>
            <person name="Lundell T."/>
            <person name="Martin R."/>
            <person name="McLaughlin D.J."/>
            <person name="Morgenstern I."/>
            <person name="Morin E."/>
            <person name="Murat C."/>
            <person name="Nagy L.G."/>
            <person name="Nolan M."/>
            <person name="Ohm R.A."/>
            <person name="Patyshakuliyeva A."/>
            <person name="Rokas A."/>
            <person name="Ruiz-Duenas F.J."/>
            <person name="Sabat G."/>
            <person name="Salamov A."/>
            <person name="Samejima M."/>
            <person name="Schmutz J."/>
            <person name="Slot J.C."/>
            <person name="St John F."/>
            <person name="Stenlid J."/>
            <person name="Sun H."/>
            <person name="Sun S."/>
            <person name="Syed K."/>
            <person name="Tsang A."/>
            <person name="Wiebenga A."/>
            <person name="Young D."/>
            <person name="Pisabarro A."/>
            <person name="Eastwood D.C."/>
            <person name="Martin F."/>
            <person name="Cullen D."/>
            <person name="Grigoriev I.V."/>
            <person name="Hibbett D.S."/>
        </authorList>
    </citation>
    <scope>NUCLEOTIDE SEQUENCE [LARGE SCALE GENOMIC DNA]</scope>
    <source>
        <strain evidence="2">MF3/22</strain>
    </source>
</reference>
<dbReference type="EMBL" id="JH718070">
    <property type="protein sequence ID" value="EJC97560.1"/>
    <property type="molecule type" value="Genomic_DNA"/>
</dbReference>
<feature type="non-terminal residue" evidence="1">
    <location>
        <position position="59"/>
    </location>
</feature>
<organism evidence="1 2">
    <name type="scientific">Fomitiporia mediterranea (strain MF3/22)</name>
    <name type="common">Grapevine white-rot fungus</name>
    <dbReference type="NCBI Taxonomy" id="694068"/>
    <lineage>
        <taxon>Eukaryota</taxon>
        <taxon>Fungi</taxon>
        <taxon>Dikarya</taxon>
        <taxon>Basidiomycota</taxon>
        <taxon>Agaricomycotina</taxon>
        <taxon>Agaricomycetes</taxon>
        <taxon>Hymenochaetales</taxon>
        <taxon>Hymenochaetaceae</taxon>
        <taxon>Fomitiporia</taxon>
    </lineage>
</organism>
<name>R7SGK9_FOMME</name>
<proteinExistence type="predicted"/>
<dbReference type="KEGG" id="fme:FOMMEDRAFT_24361"/>
<gene>
    <name evidence="1" type="ORF">FOMMEDRAFT_24361</name>
</gene>
<evidence type="ECO:0000313" key="1">
    <source>
        <dbReference type="EMBL" id="EJC97560.1"/>
    </source>
</evidence>
<evidence type="ECO:0000313" key="2">
    <source>
        <dbReference type="Proteomes" id="UP000053630"/>
    </source>
</evidence>
<accession>R7SGK9</accession>
<dbReference type="Proteomes" id="UP000053630">
    <property type="component" value="Unassembled WGS sequence"/>
</dbReference>
<sequence>MPIQRYPPLIRVFRSVYQQVDSVLRCNGELNDCRAPSSLSARLSLLSAVATVSLSPTST</sequence>
<dbReference type="GeneID" id="18678457"/>
<keyword evidence="2" id="KW-1185">Reference proteome</keyword>
<dbReference type="AlphaFoldDB" id="R7SGK9"/>
<protein>
    <submittedName>
        <fullName evidence="1">Uncharacterized protein</fullName>
    </submittedName>
</protein>